<dbReference type="InterPro" id="IPR021698">
    <property type="entry name" value="DUF3280"/>
</dbReference>
<dbReference type="EMBL" id="JAHHGM010000023">
    <property type="protein sequence ID" value="MBT2990890.1"/>
    <property type="molecule type" value="Genomic_DNA"/>
</dbReference>
<dbReference type="AlphaFoldDB" id="A0A944QW98"/>
<gene>
    <name evidence="1" type="ORF">KME65_18175</name>
</gene>
<reference evidence="1 2" key="1">
    <citation type="submission" date="2021-05" db="EMBL/GenBank/DDBJ databases">
        <title>Genetic and Functional Diversity in Clade A Lucinid endosymbionts from the Bahamas.</title>
        <authorList>
            <person name="Giani N.M."/>
            <person name="Engel A.S."/>
            <person name="Campbell B.J."/>
        </authorList>
    </citation>
    <scope>NUCLEOTIDE SEQUENCE [LARGE SCALE GENOMIC DNA]</scope>
    <source>
        <strain evidence="1">LUC16012Gg_MoonRockCtena</strain>
    </source>
</reference>
<accession>A0A944QW98</accession>
<sequence length="188" mass="21291">MSAFKIFPPRAIDSAVNVRFKIIMRLLLAATLAALPASTVAKQNEKLVVLPFEIVDNTPVPGGVERNERMLERLTNFISQKINEKGIFDVVAQNEIYEMVNAAELGTYIRTCNRCEYDLAKKVEGDKVLTGWIYKMSILVLTMHIEVKDVATERTLISKAYDFRGDNEQAWLRAASYMLRDLEAMIGE</sequence>
<organism evidence="1 2">
    <name type="scientific">Candidatus Thiodiazotropha taylori</name>
    <dbReference type="NCBI Taxonomy" id="2792791"/>
    <lineage>
        <taxon>Bacteria</taxon>
        <taxon>Pseudomonadati</taxon>
        <taxon>Pseudomonadota</taxon>
        <taxon>Gammaproteobacteria</taxon>
        <taxon>Chromatiales</taxon>
        <taxon>Sedimenticolaceae</taxon>
        <taxon>Candidatus Thiodiazotropha</taxon>
    </lineage>
</organism>
<evidence type="ECO:0000313" key="2">
    <source>
        <dbReference type="Proteomes" id="UP000770889"/>
    </source>
</evidence>
<name>A0A944QW98_9GAMM</name>
<evidence type="ECO:0000313" key="1">
    <source>
        <dbReference type="EMBL" id="MBT2990890.1"/>
    </source>
</evidence>
<proteinExistence type="predicted"/>
<protein>
    <submittedName>
        <fullName evidence="1">DUF3280 domain-containing protein</fullName>
    </submittedName>
</protein>
<dbReference type="Pfam" id="PF11684">
    <property type="entry name" value="DUF3280"/>
    <property type="match status" value="1"/>
</dbReference>
<comment type="caution">
    <text evidence="1">The sequence shown here is derived from an EMBL/GenBank/DDBJ whole genome shotgun (WGS) entry which is preliminary data.</text>
</comment>
<dbReference type="Proteomes" id="UP000770889">
    <property type="component" value="Unassembled WGS sequence"/>
</dbReference>